<evidence type="ECO:0000313" key="1">
    <source>
        <dbReference type="EMBL" id="GED05009.1"/>
    </source>
</evidence>
<dbReference type="AlphaFoldDB" id="A0A4Y4DIA7"/>
<organism evidence="1 2">
    <name type="scientific">Glutamicibacter uratoxydans</name>
    <name type="common">Arthrobacter uratoxydans</name>
    <dbReference type="NCBI Taxonomy" id="43667"/>
    <lineage>
        <taxon>Bacteria</taxon>
        <taxon>Bacillati</taxon>
        <taxon>Actinomycetota</taxon>
        <taxon>Actinomycetes</taxon>
        <taxon>Micrococcales</taxon>
        <taxon>Micrococcaceae</taxon>
        <taxon>Glutamicibacter</taxon>
    </lineage>
</organism>
<gene>
    <name evidence="1" type="ORF">AUR04nite_05410</name>
</gene>
<protein>
    <submittedName>
        <fullName evidence="1">Uncharacterized protein</fullName>
    </submittedName>
</protein>
<reference evidence="1 2" key="1">
    <citation type="submission" date="2019-06" db="EMBL/GenBank/DDBJ databases">
        <title>Whole genome shotgun sequence of Glutamicibacter uratoxydans NBRC 15515.</title>
        <authorList>
            <person name="Hosoyama A."/>
            <person name="Uohara A."/>
            <person name="Ohji S."/>
            <person name="Ichikawa N."/>
        </authorList>
    </citation>
    <scope>NUCLEOTIDE SEQUENCE [LARGE SCALE GENOMIC DNA]</scope>
    <source>
        <strain evidence="1 2">NBRC 15515</strain>
    </source>
</reference>
<dbReference type="Proteomes" id="UP000316612">
    <property type="component" value="Unassembled WGS sequence"/>
</dbReference>
<sequence>MRELDLKTGSDQLFGADPALDAAGNVLPLISADRTQPGGLGTWRIFNGAAGALPMENFGRIC</sequence>
<name>A0A4Y4DIA7_GLUUR</name>
<proteinExistence type="predicted"/>
<dbReference type="EMBL" id="BJNY01000002">
    <property type="protein sequence ID" value="GED05009.1"/>
    <property type="molecule type" value="Genomic_DNA"/>
</dbReference>
<keyword evidence="2" id="KW-1185">Reference proteome</keyword>
<accession>A0A4Y4DIA7</accession>
<comment type="caution">
    <text evidence="1">The sequence shown here is derived from an EMBL/GenBank/DDBJ whole genome shotgun (WGS) entry which is preliminary data.</text>
</comment>
<evidence type="ECO:0000313" key="2">
    <source>
        <dbReference type="Proteomes" id="UP000316612"/>
    </source>
</evidence>